<evidence type="ECO:0000313" key="7">
    <source>
        <dbReference type="Proteomes" id="UP000694888"/>
    </source>
</evidence>
<keyword evidence="5" id="KW-0732">Signal</keyword>
<comment type="similarity">
    <text evidence="2 4">Belongs to the AB hydrolase superfamily. Lipase family.</text>
</comment>
<dbReference type="RefSeq" id="XP_005107857.1">
    <property type="nucleotide sequence ID" value="XM_005107800.2"/>
</dbReference>
<proteinExistence type="inferred from homology"/>
<dbReference type="PANTHER" id="PTHR11610">
    <property type="entry name" value="LIPASE"/>
    <property type="match status" value="1"/>
</dbReference>
<gene>
    <name evidence="8" type="primary">LOC101846528</name>
</gene>
<feature type="domain" description="Lipase" evidence="6">
    <location>
        <begin position="41"/>
        <end position="360"/>
    </location>
</feature>
<dbReference type="InterPro" id="IPR013818">
    <property type="entry name" value="Lipase"/>
</dbReference>
<dbReference type="PIRSF" id="PIRSF000865">
    <property type="entry name" value="Lipoprotein_lipase_LIPH"/>
    <property type="match status" value="1"/>
</dbReference>
<dbReference type="SUPFAM" id="SSF49723">
    <property type="entry name" value="Lipase/lipooxygenase domain (PLAT/LH2 domain)"/>
    <property type="match status" value="1"/>
</dbReference>
<dbReference type="GeneID" id="101846528"/>
<evidence type="ECO:0000256" key="4">
    <source>
        <dbReference type="RuleBase" id="RU004262"/>
    </source>
</evidence>
<dbReference type="InterPro" id="IPR036392">
    <property type="entry name" value="PLAT/LH2_dom_sf"/>
</dbReference>
<dbReference type="InterPro" id="IPR033906">
    <property type="entry name" value="Lipase_N"/>
</dbReference>
<dbReference type="CDD" id="cd00707">
    <property type="entry name" value="Pancreat_lipase_like"/>
    <property type="match status" value="1"/>
</dbReference>
<evidence type="ECO:0000313" key="8">
    <source>
        <dbReference type="RefSeq" id="XP_005107857.1"/>
    </source>
</evidence>
<dbReference type="InterPro" id="IPR016272">
    <property type="entry name" value="Lipase_LIPH"/>
</dbReference>
<evidence type="ECO:0000259" key="6">
    <source>
        <dbReference type="Pfam" id="PF00151"/>
    </source>
</evidence>
<keyword evidence="3" id="KW-0964">Secreted</keyword>
<dbReference type="Proteomes" id="UP000694888">
    <property type="component" value="Unplaced"/>
</dbReference>
<dbReference type="Gene3D" id="2.60.60.20">
    <property type="entry name" value="PLAT/LH2 domain"/>
    <property type="match status" value="1"/>
</dbReference>
<protein>
    <submittedName>
        <fullName evidence="8">Pancreatic lipase-related protein 2</fullName>
    </submittedName>
</protein>
<feature type="chain" id="PRO_5046608015" evidence="5">
    <location>
        <begin position="22"/>
        <end position="499"/>
    </location>
</feature>
<name>A0ABM0K3F3_APLCA</name>
<dbReference type="Gene3D" id="3.40.50.1820">
    <property type="entry name" value="alpha/beta hydrolase"/>
    <property type="match status" value="1"/>
</dbReference>
<organism evidence="7 8">
    <name type="scientific">Aplysia californica</name>
    <name type="common">California sea hare</name>
    <dbReference type="NCBI Taxonomy" id="6500"/>
    <lineage>
        <taxon>Eukaryota</taxon>
        <taxon>Metazoa</taxon>
        <taxon>Spiralia</taxon>
        <taxon>Lophotrochozoa</taxon>
        <taxon>Mollusca</taxon>
        <taxon>Gastropoda</taxon>
        <taxon>Heterobranchia</taxon>
        <taxon>Euthyneura</taxon>
        <taxon>Tectipleura</taxon>
        <taxon>Aplysiida</taxon>
        <taxon>Aplysioidea</taxon>
        <taxon>Aplysiidae</taxon>
        <taxon>Aplysia</taxon>
    </lineage>
</organism>
<evidence type="ECO:0000256" key="5">
    <source>
        <dbReference type="SAM" id="SignalP"/>
    </source>
</evidence>
<reference evidence="8" key="1">
    <citation type="submission" date="2025-08" db="UniProtKB">
        <authorList>
            <consortium name="RefSeq"/>
        </authorList>
    </citation>
    <scope>IDENTIFICATION</scope>
</reference>
<feature type="signal peptide" evidence="5">
    <location>
        <begin position="1"/>
        <end position="21"/>
    </location>
</feature>
<evidence type="ECO:0000256" key="3">
    <source>
        <dbReference type="ARBA" id="ARBA00022525"/>
    </source>
</evidence>
<keyword evidence="7" id="KW-1185">Reference proteome</keyword>
<accession>A0ABM0K3F3</accession>
<comment type="subcellular location">
    <subcellularLocation>
        <location evidence="1">Secreted</location>
    </subcellularLocation>
</comment>
<dbReference type="SUPFAM" id="SSF53474">
    <property type="entry name" value="alpha/beta-Hydrolases"/>
    <property type="match status" value="1"/>
</dbReference>
<sequence length="499" mass="54187">MGKVIFIIFVQALVLQTAASASSSSISGSTHATTPKPYRTVCYPPLGCFSNRPPFHNAGGSVPASPESLNVGLRLYTRANRASYESLDYKTTNSRRFSNQRDTKIIVHGFANSGDTEWVVKMKDALLSEGDYNVIVVDWHSGAGFPFYEHATANIRVVAAEIKVLLEGYERKGLNLTTVHFIGHSLGAHLSGNAGSMLGSRIGRISGLDPAGPNFENTPDVVRLDKGDAQFVDALHTNGAYLSLISGGFGIHKSVGLVDFFVNGGQHQPGCRDSVIGKKRFLSSLGHQVSCSHGRVHEIYIESIKSRCSFLSYPCKSYEEFQKGNCLTCSNGGCSSAGYFANKHPSTGGKYLMTNDHAPFCGNHFDVYVKGHEDAPSRTDGTIYVALVGTQGETNYTRVTIKNRYLNGSIVTDNLVLFNKDVGEVQSIRVKYVKDPGFFAHGKNNHVISAVHLKSGINSKSYTTCVSRFELQTGVARTIPVRLVSRSRSANCEVPAYFG</sequence>
<dbReference type="InterPro" id="IPR029058">
    <property type="entry name" value="AB_hydrolase_fold"/>
</dbReference>
<dbReference type="Pfam" id="PF00151">
    <property type="entry name" value="Lipase"/>
    <property type="match status" value="1"/>
</dbReference>
<evidence type="ECO:0000256" key="2">
    <source>
        <dbReference type="ARBA" id="ARBA00010701"/>
    </source>
</evidence>
<dbReference type="PRINTS" id="PR00821">
    <property type="entry name" value="TAGLIPASE"/>
</dbReference>
<dbReference type="PANTHER" id="PTHR11610:SF173">
    <property type="entry name" value="LIPASE DOMAIN-CONTAINING PROTEIN-RELATED"/>
    <property type="match status" value="1"/>
</dbReference>
<evidence type="ECO:0000256" key="1">
    <source>
        <dbReference type="ARBA" id="ARBA00004613"/>
    </source>
</evidence>
<dbReference type="InterPro" id="IPR000734">
    <property type="entry name" value="TAG_lipase"/>
</dbReference>